<organism evidence="3 4">
    <name type="scientific">Stichopus japonicus</name>
    <name type="common">Sea cucumber</name>
    <dbReference type="NCBI Taxonomy" id="307972"/>
    <lineage>
        <taxon>Eukaryota</taxon>
        <taxon>Metazoa</taxon>
        <taxon>Echinodermata</taxon>
        <taxon>Eleutherozoa</taxon>
        <taxon>Echinozoa</taxon>
        <taxon>Holothuroidea</taxon>
        <taxon>Aspidochirotacea</taxon>
        <taxon>Aspidochirotida</taxon>
        <taxon>Stichopodidae</taxon>
        <taxon>Apostichopus</taxon>
    </lineage>
</organism>
<dbReference type="OrthoDB" id="156886at2759"/>
<evidence type="ECO:0000256" key="2">
    <source>
        <dbReference type="SAM" id="Phobius"/>
    </source>
</evidence>
<dbReference type="PANTHER" id="PTHR13281:SF0">
    <property type="entry name" value="TRANSMEMBRANE PROTEIN 70, MITOCHONDRIAL"/>
    <property type="match status" value="1"/>
</dbReference>
<accession>A0A2G8LR68</accession>
<keyword evidence="2" id="KW-0472">Membrane</keyword>
<keyword evidence="2" id="KW-1133">Transmembrane helix</keyword>
<protein>
    <submittedName>
        <fullName evidence="3">Putative transmembrane protein</fullName>
    </submittedName>
</protein>
<evidence type="ECO:0000313" key="3">
    <source>
        <dbReference type="EMBL" id="PIK62766.1"/>
    </source>
</evidence>
<sequence length="248" mass="28410">MYLRQAFPGLLRLTVGPCTRSYHVTPQICSKCGMALTSKSVSKQLQRCLESTKYRSPTLWACLRESSSVPPRMDPDIERLQRSMKGMRTSKAEKFDGDRLIYEVGSANYLHFVTASFYATALFGLYTTPDFIVGAWESDVLQANTVMTLVMLFSGIVVLPVLLRYFARRLIFKLYYNEARDTYIAVISRTFFGVTKTRFKGRDVLSTHENSLERIFRLTSFKVNGRPFFVNSGLFKLPSDYNRLMGMI</sequence>
<comment type="caution">
    <text evidence="3">The sequence shown here is derived from an EMBL/GenBank/DDBJ whole genome shotgun (WGS) entry which is preliminary data.</text>
</comment>
<dbReference type="InterPro" id="IPR009724">
    <property type="entry name" value="TMEM70"/>
</dbReference>
<dbReference type="GO" id="GO:0033615">
    <property type="term" value="P:mitochondrial proton-transporting ATP synthase complex assembly"/>
    <property type="evidence" value="ECO:0007669"/>
    <property type="project" value="TreeGrafter"/>
</dbReference>
<feature type="transmembrane region" description="Helical" evidence="2">
    <location>
        <begin position="109"/>
        <end position="126"/>
    </location>
</feature>
<feature type="transmembrane region" description="Helical" evidence="2">
    <location>
        <begin position="146"/>
        <end position="167"/>
    </location>
</feature>
<dbReference type="GO" id="GO:0031966">
    <property type="term" value="C:mitochondrial membrane"/>
    <property type="evidence" value="ECO:0007669"/>
    <property type="project" value="TreeGrafter"/>
</dbReference>
<keyword evidence="2 3" id="KW-0812">Transmembrane</keyword>
<gene>
    <name evidence="3" type="ORF">BSL78_00346</name>
</gene>
<evidence type="ECO:0000313" key="4">
    <source>
        <dbReference type="Proteomes" id="UP000230750"/>
    </source>
</evidence>
<dbReference type="STRING" id="307972.A0A2G8LR68"/>
<evidence type="ECO:0000256" key="1">
    <source>
        <dbReference type="ARBA" id="ARBA00005280"/>
    </source>
</evidence>
<reference evidence="3 4" key="1">
    <citation type="journal article" date="2017" name="PLoS Biol.">
        <title>The sea cucumber genome provides insights into morphological evolution and visceral regeneration.</title>
        <authorList>
            <person name="Zhang X."/>
            <person name="Sun L."/>
            <person name="Yuan J."/>
            <person name="Sun Y."/>
            <person name="Gao Y."/>
            <person name="Zhang L."/>
            <person name="Li S."/>
            <person name="Dai H."/>
            <person name="Hamel J.F."/>
            <person name="Liu C."/>
            <person name="Yu Y."/>
            <person name="Liu S."/>
            <person name="Lin W."/>
            <person name="Guo K."/>
            <person name="Jin S."/>
            <person name="Xu P."/>
            <person name="Storey K.B."/>
            <person name="Huan P."/>
            <person name="Zhang T."/>
            <person name="Zhou Y."/>
            <person name="Zhang J."/>
            <person name="Lin C."/>
            <person name="Li X."/>
            <person name="Xing L."/>
            <person name="Huo D."/>
            <person name="Sun M."/>
            <person name="Wang L."/>
            <person name="Mercier A."/>
            <person name="Li F."/>
            <person name="Yang H."/>
            <person name="Xiang J."/>
        </authorList>
    </citation>
    <scope>NUCLEOTIDE SEQUENCE [LARGE SCALE GENOMIC DNA]</scope>
    <source>
        <strain evidence="3">Shaxun</strain>
        <tissue evidence="3">Muscle</tissue>
    </source>
</reference>
<dbReference type="Pfam" id="PF06979">
    <property type="entry name" value="TMEM70"/>
    <property type="match status" value="1"/>
</dbReference>
<dbReference type="PANTHER" id="PTHR13281">
    <property type="entry name" value="TRANSMEMBRANE PROTEIN 70, MITOCHONDRIAL"/>
    <property type="match status" value="1"/>
</dbReference>
<keyword evidence="4" id="KW-1185">Reference proteome</keyword>
<name>A0A2G8LR68_STIJA</name>
<dbReference type="InterPro" id="IPR045325">
    <property type="entry name" value="TMEM70/TMEM186/TMEM223"/>
</dbReference>
<dbReference type="Proteomes" id="UP000230750">
    <property type="component" value="Unassembled WGS sequence"/>
</dbReference>
<dbReference type="EMBL" id="MRZV01000006">
    <property type="protein sequence ID" value="PIK62766.1"/>
    <property type="molecule type" value="Genomic_DNA"/>
</dbReference>
<dbReference type="AlphaFoldDB" id="A0A2G8LR68"/>
<proteinExistence type="inferred from homology"/>
<comment type="similarity">
    <text evidence="1">Belongs to the TMEM70 family.</text>
</comment>